<dbReference type="AlphaFoldDB" id="A0A0F7SF06"/>
<accession>A0A0F7SF06</accession>
<comment type="similarity">
    <text evidence="1">Belongs to the 3-beta-HSD family.</text>
</comment>
<evidence type="ECO:0000256" key="2">
    <source>
        <dbReference type="ARBA" id="ARBA00023002"/>
    </source>
</evidence>
<feature type="region of interest" description="Disordered" evidence="3">
    <location>
        <begin position="246"/>
        <end position="271"/>
    </location>
</feature>
<dbReference type="EMBL" id="LN483165">
    <property type="protein sequence ID" value="CDZ96655.1"/>
    <property type="molecule type" value="Genomic_DNA"/>
</dbReference>
<dbReference type="GO" id="GO:0006694">
    <property type="term" value="P:steroid biosynthetic process"/>
    <property type="evidence" value="ECO:0007669"/>
    <property type="project" value="InterPro"/>
</dbReference>
<dbReference type="SUPFAM" id="SSF51735">
    <property type="entry name" value="NAD(P)-binding Rossmann-fold domains"/>
    <property type="match status" value="1"/>
</dbReference>
<feature type="domain" description="3-beta hydroxysteroid dehydrogenase/isomerase" evidence="4">
    <location>
        <begin position="11"/>
        <end position="231"/>
    </location>
</feature>
<evidence type="ECO:0000313" key="5">
    <source>
        <dbReference type="EMBL" id="CDZ96655.1"/>
    </source>
</evidence>
<feature type="domain" description="3-beta hydroxysteroid dehydrogenase/isomerase" evidence="4">
    <location>
        <begin position="313"/>
        <end position="356"/>
    </location>
</feature>
<keyword evidence="2" id="KW-0560">Oxidoreductase</keyword>
<dbReference type="InterPro" id="IPR036291">
    <property type="entry name" value="NAD(P)-bd_dom_sf"/>
</dbReference>
<proteinExistence type="inferred from homology"/>
<dbReference type="Pfam" id="PF01073">
    <property type="entry name" value="3Beta_HSD"/>
    <property type="match status" value="2"/>
</dbReference>
<dbReference type="GO" id="GO:0016616">
    <property type="term" value="F:oxidoreductase activity, acting on the CH-OH group of donors, NAD or NADP as acceptor"/>
    <property type="evidence" value="ECO:0007669"/>
    <property type="project" value="InterPro"/>
</dbReference>
<dbReference type="InterPro" id="IPR050177">
    <property type="entry name" value="Lipid_A_modif_metabolic_enz"/>
</dbReference>
<reference evidence="5" key="1">
    <citation type="submission" date="2014-08" db="EMBL/GenBank/DDBJ databases">
        <authorList>
            <person name="Sharma Rahul"/>
            <person name="Thines Marco"/>
        </authorList>
    </citation>
    <scope>NUCLEOTIDE SEQUENCE</scope>
</reference>
<feature type="compositionally biased region" description="Polar residues" evidence="3">
    <location>
        <begin position="246"/>
        <end position="257"/>
    </location>
</feature>
<sequence>MTPKPGTESYLVIGGCGFLGRHIVEMLINRGETQVAVFDIVQRHFDTNVSFYVGDISDEDQISGALRKFNTSVVIHTASPIHGLSKEIYEKVNVIGTQTVIAASIQTGVRKLVFTSSAGVVYDGEENLVDVDERLDYPKVAMDAYNDTKARAEQAVLEANGKGGLLTCALRPAGIFGPGDRQALVGFAQVIKNNQTKFQLGNNTNLFDWTYVSNVAHAHLLAADRLGSSVSMESFDEPLQPIEATSLPSIRIPTSDSKPLGPNPNPTEDDKKLSQIYADASTALDVAKPVLRTKFDQFANPAPDPEDPEAEKPVESVSVAGQAFFITNCEPVYFWDFARAIWAEMGHVAPWTISLPKPIGIVLARLAEGWAKISGKEPGFTAYRVKFSTQARYYNNERARRVLGYEPIVSVHDGIKMAVAWYKETEAEKAAAIKA</sequence>
<protein>
    <submittedName>
        <fullName evidence="5">C-3 dehydrogenase</fullName>
    </submittedName>
</protein>
<dbReference type="InterPro" id="IPR002225">
    <property type="entry name" value="3Beta_OHSteriod_DH/Estase"/>
</dbReference>
<organism evidence="5">
    <name type="scientific">Phaffia rhodozyma</name>
    <name type="common">Yeast</name>
    <name type="synonym">Xanthophyllomyces dendrorhous</name>
    <dbReference type="NCBI Taxonomy" id="264483"/>
    <lineage>
        <taxon>Eukaryota</taxon>
        <taxon>Fungi</taxon>
        <taxon>Dikarya</taxon>
        <taxon>Basidiomycota</taxon>
        <taxon>Agaricomycotina</taxon>
        <taxon>Tremellomycetes</taxon>
        <taxon>Cystofilobasidiales</taxon>
        <taxon>Mrakiaceae</taxon>
        <taxon>Phaffia</taxon>
    </lineage>
</organism>
<evidence type="ECO:0000256" key="1">
    <source>
        <dbReference type="ARBA" id="ARBA00009219"/>
    </source>
</evidence>
<name>A0A0F7SF06_PHARH</name>
<evidence type="ECO:0000259" key="4">
    <source>
        <dbReference type="Pfam" id="PF01073"/>
    </source>
</evidence>
<dbReference type="PANTHER" id="PTHR43245">
    <property type="entry name" value="BIFUNCTIONAL POLYMYXIN RESISTANCE PROTEIN ARNA"/>
    <property type="match status" value="1"/>
</dbReference>
<dbReference type="PANTHER" id="PTHR43245:SF51">
    <property type="entry name" value="SHORT CHAIN DEHYDROGENASE_REDUCTASE FAMILY 42E, MEMBER 2"/>
    <property type="match status" value="1"/>
</dbReference>
<evidence type="ECO:0000256" key="3">
    <source>
        <dbReference type="SAM" id="MobiDB-lite"/>
    </source>
</evidence>
<dbReference type="Gene3D" id="3.40.50.720">
    <property type="entry name" value="NAD(P)-binding Rossmann-like Domain"/>
    <property type="match status" value="2"/>
</dbReference>